<evidence type="ECO:0000313" key="3">
    <source>
        <dbReference type="EnsemblMetazoa" id="CapteP214456"/>
    </source>
</evidence>
<feature type="compositionally biased region" description="Basic residues" evidence="1">
    <location>
        <begin position="9"/>
        <end position="44"/>
    </location>
</feature>
<reference evidence="4" key="1">
    <citation type="submission" date="2012-12" db="EMBL/GenBank/DDBJ databases">
        <authorList>
            <person name="Hellsten U."/>
            <person name="Grimwood J."/>
            <person name="Chapman J.A."/>
            <person name="Shapiro H."/>
            <person name="Aerts A."/>
            <person name="Otillar R.P."/>
            <person name="Terry A.Y."/>
            <person name="Boore J.L."/>
            <person name="Simakov O."/>
            <person name="Marletaz F."/>
            <person name="Cho S.-J."/>
            <person name="Edsinger-Gonzales E."/>
            <person name="Havlak P."/>
            <person name="Kuo D.-H."/>
            <person name="Larsson T."/>
            <person name="Lv J."/>
            <person name="Arendt D."/>
            <person name="Savage R."/>
            <person name="Osoegawa K."/>
            <person name="de Jong P."/>
            <person name="Lindberg D.R."/>
            <person name="Seaver E.C."/>
            <person name="Weisblat D.A."/>
            <person name="Putnam N.H."/>
            <person name="Grigoriev I.V."/>
            <person name="Rokhsar D.S."/>
        </authorList>
    </citation>
    <scope>NUCLEOTIDE SEQUENCE</scope>
    <source>
        <strain evidence="4">I ESC-2004</strain>
    </source>
</reference>
<name>R7US31_CAPTE</name>
<dbReference type="Proteomes" id="UP000014760">
    <property type="component" value="Unassembled WGS sequence"/>
</dbReference>
<dbReference type="EnsemblMetazoa" id="CapteT214456">
    <property type="protein sequence ID" value="CapteP214456"/>
    <property type="gene ID" value="CapteG214456"/>
</dbReference>
<gene>
    <name evidence="2" type="ORF">CAPTEDRAFT_214456</name>
</gene>
<sequence length="1117" mass="125347">MAAVIPYSLRRHNVKKKKKKHPRGVKVKRTKQSQKAVPPKKSKVKPVPVETALAPPKYDRRTVQEADYLNPNQAQPMDPIGLAIAAVNQSKTNLKYAPQLDARQNRLNLLTRAQVPVTHQSSSPMNIPVLSKAEAYSIHHKGERGAGPEGNLAPVHNYRPATGPIAGEPVFEHQAPPARDSTATVAFLERNNVDHMILTNPATKKSVVFTISQFKAAMNFISDPTKPPVTKVPRDSKTVKLLLLMNSRKVGITAEYWFPEAEDPNLAKNMKEEYRHMVLLQTKLDYLRESLKPITDAKRVKSWTETLTGGLLGKGPDAKEGAPASIATVSSVVPRQYRNECPRMVSDLKEICLLDWNGEGNLVDPINQMTLRNTNVFNVLRHIYTIGSSETKDYISKYEPTGINFVMNKVLKCMELQKTGPSDMTGILAKYSGRTVTRTFKGVVYNLVKIFAFLQPLFQLLHANMAVVVPGLLYISDVSFQYFAWAYEWMIIFGEGSIFVNWILKPAAPILDKMSPYMPTGTSAAVQMGIYRWGAQITSATWATCIGGLVSIGLGILRTSQLWAPQQQATMVRERKRLNILQANGPKSPSGGPITPHPREVLGELNLLTVPTIDLTCQSPISPSSILPPPPPNTPFPPTLSPATTELLNVSERYCSGDETEPGDDDVFEEVVIGATQESRKRPRKEPHTVFTYENLPDRLVCEEDESEQAASNLENAQVHLQQGLYQMESLLFTDGDLEDYEDVGSQHRAKCRKFTHKYMAKLDPALYGPSSTLGEVFAHAYSPPELDEIRFEEMQRHQPQPCDRAEIHNRMDTGIVGFDDYWRPNSNERMVLVYEMLTICSAASLPPAVLFRAVRILDSMMQKSEAFEKEGPITWKIRAKAYAAVHTSQKRLLSPKLTLKFLVKVLKFYTCDKSSMETPMPRLPGVEPRTLTTTFTIFEGAVSDEVYGNPPDKDTVYRRAMHTLPMKGNDSLPADSDIAWHIQREAVTTYDALMDTYRTPGVYEIAHVLMERTKSQSINGLIDLILYNFVMKGYDWEVVYGANQEDIQFEEQTRSICLNCKIRAWDDTCVAETGVNYQDILSEALSMYNKDSLIADLDILYRKANDPKYCSVTPHI</sequence>
<feature type="region of interest" description="Disordered" evidence="1">
    <location>
        <begin position="1"/>
        <end position="47"/>
    </location>
</feature>
<dbReference type="EMBL" id="KB298648">
    <property type="protein sequence ID" value="ELU09005.1"/>
    <property type="molecule type" value="Genomic_DNA"/>
</dbReference>
<reference evidence="2 4" key="2">
    <citation type="journal article" date="2013" name="Nature">
        <title>Insights into bilaterian evolution from three spiralian genomes.</title>
        <authorList>
            <person name="Simakov O."/>
            <person name="Marletaz F."/>
            <person name="Cho S.J."/>
            <person name="Edsinger-Gonzales E."/>
            <person name="Havlak P."/>
            <person name="Hellsten U."/>
            <person name="Kuo D.H."/>
            <person name="Larsson T."/>
            <person name="Lv J."/>
            <person name="Arendt D."/>
            <person name="Savage R."/>
            <person name="Osoegawa K."/>
            <person name="de Jong P."/>
            <person name="Grimwood J."/>
            <person name="Chapman J.A."/>
            <person name="Shapiro H."/>
            <person name="Aerts A."/>
            <person name="Otillar R.P."/>
            <person name="Terry A.Y."/>
            <person name="Boore J.L."/>
            <person name="Grigoriev I.V."/>
            <person name="Lindberg D.R."/>
            <person name="Seaver E.C."/>
            <person name="Weisblat D.A."/>
            <person name="Putnam N.H."/>
            <person name="Rokhsar D.S."/>
        </authorList>
    </citation>
    <scope>NUCLEOTIDE SEQUENCE</scope>
    <source>
        <strain evidence="2 4">I ESC-2004</strain>
    </source>
</reference>
<accession>R7US31</accession>
<dbReference type="HOGENOM" id="CLU_280935_0_0_1"/>
<evidence type="ECO:0000313" key="2">
    <source>
        <dbReference type="EMBL" id="ELU09005.1"/>
    </source>
</evidence>
<evidence type="ECO:0000256" key="1">
    <source>
        <dbReference type="SAM" id="MobiDB-lite"/>
    </source>
</evidence>
<dbReference type="EMBL" id="AMQN01006562">
    <property type="status" value="NOT_ANNOTATED_CDS"/>
    <property type="molecule type" value="Genomic_DNA"/>
</dbReference>
<evidence type="ECO:0000313" key="4">
    <source>
        <dbReference type="Proteomes" id="UP000014760"/>
    </source>
</evidence>
<protein>
    <submittedName>
        <fullName evidence="2 3">Uncharacterized protein</fullName>
    </submittedName>
</protein>
<keyword evidence="4" id="KW-1185">Reference proteome</keyword>
<dbReference type="AlphaFoldDB" id="R7US31"/>
<organism evidence="2">
    <name type="scientific">Capitella teleta</name>
    <name type="common">Polychaete worm</name>
    <dbReference type="NCBI Taxonomy" id="283909"/>
    <lineage>
        <taxon>Eukaryota</taxon>
        <taxon>Metazoa</taxon>
        <taxon>Spiralia</taxon>
        <taxon>Lophotrochozoa</taxon>
        <taxon>Annelida</taxon>
        <taxon>Polychaeta</taxon>
        <taxon>Sedentaria</taxon>
        <taxon>Scolecida</taxon>
        <taxon>Capitellidae</taxon>
        <taxon>Capitella</taxon>
    </lineage>
</organism>
<proteinExistence type="predicted"/>
<reference evidence="3" key="3">
    <citation type="submission" date="2015-06" db="UniProtKB">
        <authorList>
            <consortium name="EnsemblMetazoa"/>
        </authorList>
    </citation>
    <scope>IDENTIFICATION</scope>
</reference>